<dbReference type="InterPro" id="IPR003593">
    <property type="entry name" value="AAA+_ATPase"/>
</dbReference>
<evidence type="ECO:0000313" key="5">
    <source>
        <dbReference type="Proteomes" id="UP000065220"/>
    </source>
</evidence>
<dbReference type="InterPro" id="IPR027417">
    <property type="entry name" value="P-loop_NTPase"/>
</dbReference>
<dbReference type="SUPFAM" id="SSF52540">
    <property type="entry name" value="P-loop containing nucleoside triphosphate hydrolases"/>
    <property type="match status" value="1"/>
</dbReference>
<dbReference type="Proteomes" id="UP000065220">
    <property type="component" value="Chromosome"/>
</dbReference>
<dbReference type="GO" id="GO:0022857">
    <property type="term" value="F:transmembrane transporter activity"/>
    <property type="evidence" value="ECO:0007669"/>
    <property type="project" value="TreeGrafter"/>
</dbReference>
<keyword evidence="1" id="KW-0547">Nucleotide-binding</keyword>
<dbReference type="GO" id="GO:0005886">
    <property type="term" value="C:plasma membrane"/>
    <property type="evidence" value="ECO:0007669"/>
    <property type="project" value="TreeGrafter"/>
</dbReference>
<reference evidence="5" key="1">
    <citation type="submission" date="2016-02" db="EMBL/GenBank/DDBJ databases">
        <authorList>
            <person name="Holder M.E."/>
            <person name="Ajami N.J."/>
            <person name="Petrosino J.F."/>
        </authorList>
    </citation>
    <scope>NUCLEOTIDE SEQUENCE [LARGE SCALE GENOMIC DNA]</scope>
    <source>
        <strain evidence="5">CCUG 36733</strain>
    </source>
</reference>
<feature type="domain" description="ABC transporter" evidence="3">
    <location>
        <begin position="5"/>
        <end position="232"/>
    </location>
</feature>
<dbReference type="RefSeq" id="WP_067943530.1">
    <property type="nucleotide sequence ID" value="NZ_CP014228.1"/>
</dbReference>
<keyword evidence="2" id="KW-0067">ATP-binding</keyword>
<dbReference type="EMBL" id="CP014228">
    <property type="protein sequence ID" value="AMD88170.1"/>
    <property type="molecule type" value="Genomic_DNA"/>
</dbReference>
<evidence type="ECO:0000313" key="4">
    <source>
        <dbReference type="EMBL" id="AMD88170.1"/>
    </source>
</evidence>
<dbReference type="PANTHER" id="PTHR24220">
    <property type="entry name" value="IMPORT ATP-BINDING PROTEIN"/>
    <property type="match status" value="1"/>
</dbReference>
<evidence type="ECO:0000259" key="3">
    <source>
        <dbReference type="PROSITE" id="PS50893"/>
    </source>
</evidence>
<dbReference type="GO" id="GO:0016887">
    <property type="term" value="F:ATP hydrolysis activity"/>
    <property type="evidence" value="ECO:0007669"/>
    <property type="project" value="InterPro"/>
</dbReference>
<dbReference type="Pfam" id="PF00005">
    <property type="entry name" value="ABC_tran"/>
    <property type="match status" value="1"/>
</dbReference>
<dbReference type="SMART" id="SM00382">
    <property type="entry name" value="AAA"/>
    <property type="match status" value="1"/>
</dbReference>
<dbReference type="AlphaFoldDB" id="A0A0X8JG27"/>
<dbReference type="STRING" id="111015.AXF14_11995"/>
<evidence type="ECO:0000256" key="1">
    <source>
        <dbReference type="ARBA" id="ARBA00022741"/>
    </source>
</evidence>
<organism evidence="4 5">
    <name type="scientific">Actinomyces radicidentis</name>
    <dbReference type="NCBI Taxonomy" id="111015"/>
    <lineage>
        <taxon>Bacteria</taxon>
        <taxon>Bacillati</taxon>
        <taxon>Actinomycetota</taxon>
        <taxon>Actinomycetes</taxon>
        <taxon>Actinomycetales</taxon>
        <taxon>Actinomycetaceae</taxon>
        <taxon>Actinomyces</taxon>
    </lineage>
</organism>
<dbReference type="PROSITE" id="PS50893">
    <property type="entry name" value="ABC_TRANSPORTER_2"/>
    <property type="match status" value="1"/>
</dbReference>
<name>A0A0X8JG27_ACTRD</name>
<accession>A0A0X8JG27</accession>
<gene>
    <name evidence="4" type="ORF">AXF14_11995</name>
</gene>
<dbReference type="KEGG" id="ard:AXF14_11995"/>
<sequence length="234" mass="25271">MSDVITTTDLTITRDGRRLVTHLSTSVAPASSTAITGPNGSGKSTLAWCLSLHDDDYEGHITLDGVNARNLSPRDRRRLHRGGIALQPQSLLLEDAWTVERVLTHGAWAVGVSRRRRSESVAAVVDRMGLADLRRTRVGLLSGGERLRVALARTRLMTEPRLVVLDEPTAGADDELTGLVLELVADWTAQGAATVIVTHDPRLIARAGQELRLGGAPDAQARLVPATLPEHRRA</sequence>
<dbReference type="Gene3D" id="3.40.50.300">
    <property type="entry name" value="P-loop containing nucleotide triphosphate hydrolases"/>
    <property type="match status" value="1"/>
</dbReference>
<keyword evidence="5" id="KW-1185">Reference proteome</keyword>
<dbReference type="GO" id="GO:0005524">
    <property type="term" value="F:ATP binding"/>
    <property type="evidence" value="ECO:0007669"/>
    <property type="project" value="UniProtKB-KW"/>
</dbReference>
<evidence type="ECO:0000256" key="2">
    <source>
        <dbReference type="ARBA" id="ARBA00022840"/>
    </source>
</evidence>
<protein>
    <recommendedName>
        <fullName evidence="3">ABC transporter domain-containing protein</fullName>
    </recommendedName>
</protein>
<proteinExistence type="predicted"/>
<dbReference type="InterPro" id="IPR015854">
    <property type="entry name" value="ABC_transpr_LolD-like"/>
</dbReference>
<dbReference type="InterPro" id="IPR003439">
    <property type="entry name" value="ABC_transporter-like_ATP-bd"/>
</dbReference>